<accession>A0A0S3SQ97</accession>
<dbReference type="Proteomes" id="UP000291084">
    <property type="component" value="Chromosome 8"/>
</dbReference>
<evidence type="ECO:0000313" key="1">
    <source>
        <dbReference type="EMBL" id="BAT94939.1"/>
    </source>
</evidence>
<sequence>MTIKPPSRFLLLTNTIRVPHPQRRIQLHSFLSSEHIIILIIVLSINHTLPIIHGKKLLISHSTRHPPRLDTHHHMKHVINLSLPIPHHLSLLLSPPIQMGNKLRLSNINTRPIHISLRHQRNFMINLSFRWLRTSSLQSIGNLLLLMSKRQQRTRWQVEIPILGSITLSEKQKGLVGTLDAEAVEASEGHISAEVGTALPNSVGVRRGNAANEGNDGAFEMKRYLHVEVADSSGGSHNAGKSAAPFGPRKRLVVARDDHRNGFLSSAHSFLECTPTLLVLKTPIRTGRHENLRGDSVPETHREVERGFSSRHVAAVDNRRHPVSFELRRERFGFCVDLTSFG</sequence>
<proteinExistence type="predicted"/>
<keyword evidence="2" id="KW-1185">Reference proteome</keyword>
<protein>
    <submittedName>
        <fullName evidence="1">Uncharacterized protein</fullName>
    </submittedName>
</protein>
<name>A0A0S3SQ97_PHAAN</name>
<evidence type="ECO:0000313" key="2">
    <source>
        <dbReference type="Proteomes" id="UP000291084"/>
    </source>
</evidence>
<dbReference type="AlphaFoldDB" id="A0A0S3SQ97"/>
<organism evidence="1 2">
    <name type="scientific">Vigna angularis var. angularis</name>
    <dbReference type="NCBI Taxonomy" id="157739"/>
    <lineage>
        <taxon>Eukaryota</taxon>
        <taxon>Viridiplantae</taxon>
        <taxon>Streptophyta</taxon>
        <taxon>Embryophyta</taxon>
        <taxon>Tracheophyta</taxon>
        <taxon>Spermatophyta</taxon>
        <taxon>Magnoliopsida</taxon>
        <taxon>eudicotyledons</taxon>
        <taxon>Gunneridae</taxon>
        <taxon>Pentapetalae</taxon>
        <taxon>rosids</taxon>
        <taxon>fabids</taxon>
        <taxon>Fabales</taxon>
        <taxon>Fabaceae</taxon>
        <taxon>Papilionoideae</taxon>
        <taxon>50 kb inversion clade</taxon>
        <taxon>NPAAA clade</taxon>
        <taxon>indigoferoid/millettioid clade</taxon>
        <taxon>Phaseoleae</taxon>
        <taxon>Vigna</taxon>
    </lineage>
</organism>
<gene>
    <name evidence="1" type="primary">Vigan.08G159000</name>
    <name evidence="1" type="ORF">VIGAN_08159000</name>
</gene>
<reference evidence="1 2" key="1">
    <citation type="journal article" date="2015" name="Sci. Rep.">
        <title>The power of single molecule real-time sequencing technology in the de novo assembly of a eukaryotic genome.</title>
        <authorList>
            <person name="Sakai H."/>
            <person name="Naito K."/>
            <person name="Ogiso-Tanaka E."/>
            <person name="Takahashi Y."/>
            <person name="Iseki K."/>
            <person name="Muto C."/>
            <person name="Satou K."/>
            <person name="Teruya K."/>
            <person name="Shiroma A."/>
            <person name="Shimoji M."/>
            <person name="Hirano T."/>
            <person name="Itoh T."/>
            <person name="Kaga A."/>
            <person name="Tomooka N."/>
        </authorList>
    </citation>
    <scope>NUCLEOTIDE SEQUENCE [LARGE SCALE GENOMIC DNA]</scope>
    <source>
        <strain evidence="2">cv. Shumari</strain>
    </source>
</reference>
<dbReference type="EMBL" id="AP015041">
    <property type="protein sequence ID" value="BAT94939.1"/>
    <property type="molecule type" value="Genomic_DNA"/>
</dbReference>